<comment type="catalytic activity">
    <reaction evidence="1">
        <text>a phosphate monoester + H2O = an alcohol + phosphate</text>
        <dbReference type="Rhea" id="RHEA:15017"/>
        <dbReference type="ChEBI" id="CHEBI:15377"/>
        <dbReference type="ChEBI" id="CHEBI:30879"/>
        <dbReference type="ChEBI" id="CHEBI:43474"/>
        <dbReference type="ChEBI" id="CHEBI:67140"/>
        <dbReference type="EC" id="3.1.3.2"/>
    </reaction>
</comment>
<feature type="chain" id="PRO_5033053189" description="acid phosphatase" evidence="8">
    <location>
        <begin position="17"/>
        <end position="369"/>
    </location>
</feature>
<dbReference type="GO" id="GO:0003993">
    <property type="term" value="F:acid phosphatase activity"/>
    <property type="evidence" value="ECO:0007669"/>
    <property type="project" value="UniProtKB-EC"/>
</dbReference>
<dbReference type="OrthoDB" id="258392at2759"/>
<evidence type="ECO:0000256" key="8">
    <source>
        <dbReference type="SAM" id="SignalP"/>
    </source>
</evidence>
<protein>
    <recommendedName>
        <fullName evidence="3">acid phosphatase</fullName>
        <ecNumber evidence="3">3.1.3.2</ecNumber>
    </recommendedName>
</protein>
<keyword evidence="5" id="KW-0378">Hydrolase</keyword>
<evidence type="ECO:0000256" key="5">
    <source>
        <dbReference type="ARBA" id="ARBA00022801"/>
    </source>
</evidence>
<dbReference type="Gene3D" id="3.40.50.1240">
    <property type="entry name" value="Phosphoglycerate mutase-like"/>
    <property type="match status" value="1"/>
</dbReference>
<gene>
    <name evidence="9" type="ORF">OXX778_LOCUS5702</name>
</gene>
<evidence type="ECO:0000313" key="9">
    <source>
        <dbReference type="EMBL" id="CAF0785670.1"/>
    </source>
</evidence>
<dbReference type="SUPFAM" id="SSF53254">
    <property type="entry name" value="Phosphoglycerate mutase-like"/>
    <property type="match status" value="1"/>
</dbReference>
<dbReference type="InterPro" id="IPR050645">
    <property type="entry name" value="Histidine_acid_phosphatase"/>
</dbReference>
<keyword evidence="10" id="KW-1185">Reference proteome</keyword>
<dbReference type="PANTHER" id="PTHR11567:SF211">
    <property type="entry name" value="PROSTATIC ACID PHOSPHATASE"/>
    <property type="match status" value="1"/>
</dbReference>
<dbReference type="Proteomes" id="UP000663879">
    <property type="component" value="Unassembled WGS sequence"/>
</dbReference>
<reference evidence="9" key="1">
    <citation type="submission" date="2021-02" db="EMBL/GenBank/DDBJ databases">
        <authorList>
            <person name="Nowell W R."/>
        </authorList>
    </citation>
    <scope>NUCLEOTIDE SEQUENCE</scope>
    <source>
        <strain evidence="9">Ploen Becks lab</strain>
    </source>
</reference>
<proteinExistence type="inferred from homology"/>
<dbReference type="CDD" id="cd07061">
    <property type="entry name" value="HP_HAP_like"/>
    <property type="match status" value="1"/>
</dbReference>
<dbReference type="AlphaFoldDB" id="A0A813RVD0"/>
<keyword evidence="7" id="KW-0325">Glycoprotein</keyword>
<evidence type="ECO:0000256" key="2">
    <source>
        <dbReference type="ARBA" id="ARBA00005375"/>
    </source>
</evidence>
<keyword evidence="4 8" id="KW-0732">Signal</keyword>
<dbReference type="Pfam" id="PF00328">
    <property type="entry name" value="His_Phos_2"/>
    <property type="match status" value="1"/>
</dbReference>
<accession>A0A813RVD0</accession>
<dbReference type="PANTHER" id="PTHR11567">
    <property type="entry name" value="ACID PHOSPHATASE-RELATED"/>
    <property type="match status" value="1"/>
</dbReference>
<evidence type="ECO:0000256" key="4">
    <source>
        <dbReference type="ARBA" id="ARBA00022729"/>
    </source>
</evidence>
<comment type="caution">
    <text evidence="9">The sequence shown here is derived from an EMBL/GenBank/DDBJ whole genome shotgun (WGS) entry which is preliminary data.</text>
</comment>
<name>A0A813RVD0_9BILA</name>
<dbReference type="EC" id="3.1.3.2" evidence="3"/>
<evidence type="ECO:0000256" key="7">
    <source>
        <dbReference type="ARBA" id="ARBA00023180"/>
    </source>
</evidence>
<dbReference type="InterPro" id="IPR029033">
    <property type="entry name" value="His_PPase_superfam"/>
</dbReference>
<evidence type="ECO:0000313" key="10">
    <source>
        <dbReference type="Proteomes" id="UP000663879"/>
    </source>
</evidence>
<keyword evidence="6" id="KW-1015">Disulfide bond</keyword>
<dbReference type="InterPro" id="IPR000560">
    <property type="entry name" value="His_Pase_clade-2"/>
</dbReference>
<comment type="similarity">
    <text evidence="2">Belongs to the histidine acid phosphatase family.</text>
</comment>
<feature type="signal peptide" evidence="8">
    <location>
        <begin position="1"/>
        <end position="16"/>
    </location>
</feature>
<evidence type="ECO:0000256" key="1">
    <source>
        <dbReference type="ARBA" id="ARBA00000032"/>
    </source>
</evidence>
<organism evidence="9 10">
    <name type="scientific">Brachionus calyciflorus</name>
    <dbReference type="NCBI Taxonomy" id="104777"/>
    <lineage>
        <taxon>Eukaryota</taxon>
        <taxon>Metazoa</taxon>
        <taxon>Spiralia</taxon>
        <taxon>Gnathifera</taxon>
        <taxon>Rotifera</taxon>
        <taxon>Eurotatoria</taxon>
        <taxon>Monogononta</taxon>
        <taxon>Pseudotrocha</taxon>
        <taxon>Ploima</taxon>
        <taxon>Brachionidae</taxon>
        <taxon>Brachionus</taxon>
    </lineage>
</organism>
<sequence>MLKITLIFYLVNFLNCEEPKTDIVLVQAIFRHGVRSILIDYPNDTFRTYWDKYGGYGQLTPVGMKQLYEYGIFFKNRYSNFLSPYYHNSKVFAKSTDYDRTIQSVLSFLSAVYKPSKDQEWNSNPNLSDYLPIPVRILELASDKTKCERYEELRNEMRSSHEYLALQAQNQEFLNLMIEKSGLTNLKNNQYMIWQIADKAMVEEAHNLPVDKYIQDNYNKIMEMNDHTFQIDFVTDEMGKLNSGGLLNEIVNNIKKKFIGSKAELFVYGVHDNNVAGMQKILNTSNKFVQPEFASGFVFELRKDVENNYYVQVFSKNNKFNEPNILSLVKVNGCDELCPLNKFLNLTSNKLVTNFKEICQAKFTGQNEL</sequence>
<evidence type="ECO:0000256" key="3">
    <source>
        <dbReference type="ARBA" id="ARBA00012646"/>
    </source>
</evidence>
<evidence type="ECO:0000256" key="6">
    <source>
        <dbReference type="ARBA" id="ARBA00023157"/>
    </source>
</evidence>
<dbReference type="EMBL" id="CAJNOC010000636">
    <property type="protein sequence ID" value="CAF0785670.1"/>
    <property type="molecule type" value="Genomic_DNA"/>
</dbReference>